<keyword evidence="4" id="KW-0812">Transmembrane</keyword>
<dbReference type="GO" id="GO:0006979">
    <property type="term" value="P:response to oxidative stress"/>
    <property type="evidence" value="ECO:0007669"/>
    <property type="project" value="InterPro"/>
</dbReference>
<dbReference type="OrthoDB" id="446890at2759"/>
<keyword evidence="3" id="KW-0560">Oxidoreductase</keyword>
<evidence type="ECO:0000313" key="5">
    <source>
        <dbReference type="EMBL" id="KAF3849442.1"/>
    </source>
</evidence>
<dbReference type="PANTHER" id="PTHR11592">
    <property type="entry name" value="GLUTATHIONE PEROXIDASE"/>
    <property type="match status" value="1"/>
</dbReference>
<keyword evidence="6" id="KW-1185">Reference proteome</keyword>
<sequence length="163" mass="18609">MEALGGYRTKSSNPNAKKLTVLLSMTVGVGCLFLLQTQLVKPRKPTDFYSFEVKDAKGRTVSLEKYRGKASLVVNVASLSEQTEMNYLSLQELHRELGTSHFNVLAFPCDSVQKSPRWNFWKFLVNPEGNVVRFWRTDEPIESVREEATALVREIIVKKRVEL</sequence>
<gene>
    <name evidence="5" type="ORF">F7725_019161</name>
</gene>
<evidence type="ECO:0000256" key="4">
    <source>
        <dbReference type="SAM" id="Phobius"/>
    </source>
</evidence>
<protein>
    <recommendedName>
        <fullName evidence="7">Glutathione peroxidase</fullName>
    </recommendedName>
</protein>
<dbReference type="InterPro" id="IPR000889">
    <property type="entry name" value="Glutathione_peroxidase"/>
</dbReference>
<evidence type="ECO:0000256" key="1">
    <source>
        <dbReference type="ARBA" id="ARBA00006926"/>
    </source>
</evidence>
<keyword evidence="4" id="KW-1133">Transmembrane helix</keyword>
<comment type="similarity">
    <text evidence="1">Belongs to the glutathione peroxidase family.</text>
</comment>
<evidence type="ECO:0000256" key="2">
    <source>
        <dbReference type="ARBA" id="ARBA00022559"/>
    </source>
</evidence>
<dbReference type="EMBL" id="JAAKFY010000011">
    <property type="protein sequence ID" value="KAF3849442.1"/>
    <property type="molecule type" value="Genomic_DNA"/>
</dbReference>
<proteinExistence type="inferred from homology"/>
<comment type="caution">
    <text evidence="5">The sequence shown here is derived from an EMBL/GenBank/DDBJ whole genome shotgun (WGS) entry which is preliminary data.</text>
</comment>
<feature type="transmembrane region" description="Helical" evidence="4">
    <location>
        <begin position="19"/>
        <end position="35"/>
    </location>
</feature>
<dbReference type="Gene3D" id="3.40.30.10">
    <property type="entry name" value="Glutaredoxin"/>
    <property type="match status" value="2"/>
</dbReference>
<accession>A0A7J5YIY6</accession>
<keyword evidence="2" id="KW-0575">Peroxidase</keyword>
<dbReference type="InterPro" id="IPR036249">
    <property type="entry name" value="Thioredoxin-like_sf"/>
</dbReference>
<name>A0A7J5YIY6_DISMA</name>
<keyword evidence="4" id="KW-0472">Membrane</keyword>
<dbReference type="AlphaFoldDB" id="A0A7J5YIY6"/>
<dbReference type="PROSITE" id="PS51355">
    <property type="entry name" value="GLUTATHIONE_PEROXID_3"/>
    <property type="match status" value="1"/>
</dbReference>
<dbReference type="Pfam" id="PF00255">
    <property type="entry name" value="GSHPx"/>
    <property type="match status" value="1"/>
</dbReference>
<organism evidence="5 6">
    <name type="scientific">Dissostichus mawsoni</name>
    <name type="common">Antarctic cod</name>
    <dbReference type="NCBI Taxonomy" id="36200"/>
    <lineage>
        <taxon>Eukaryota</taxon>
        <taxon>Metazoa</taxon>
        <taxon>Chordata</taxon>
        <taxon>Craniata</taxon>
        <taxon>Vertebrata</taxon>
        <taxon>Euteleostomi</taxon>
        <taxon>Actinopterygii</taxon>
        <taxon>Neopterygii</taxon>
        <taxon>Teleostei</taxon>
        <taxon>Neoteleostei</taxon>
        <taxon>Acanthomorphata</taxon>
        <taxon>Eupercaria</taxon>
        <taxon>Perciformes</taxon>
        <taxon>Notothenioidei</taxon>
        <taxon>Nototheniidae</taxon>
        <taxon>Dissostichus</taxon>
    </lineage>
</organism>
<evidence type="ECO:0008006" key="7">
    <source>
        <dbReference type="Google" id="ProtNLM"/>
    </source>
</evidence>
<evidence type="ECO:0000256" key="3">
    <source>
        <dbReference type="ARBA" id="ARBA00023002"/>
    </source>
</evidence>
<evidence type="ECO:0000313" key="6">
    <source>
        <dbReference type="Proteomes" id="UP000518266"/>
    </source>
</evidence>
<dbReference type="PANTHER" id="PTHR11592:SF7">
    <property type="entry name" value="GLUTATHIONE PEROXIDASE 8-RELATED"/>
    <property type="match status" value="1"/>
</dbReference>
<dbReference type="Proteomes" id="UP000518266">
    <property type="component" value="Unassembled WGS sequence"/>
</dbReference>
<reference evidence="5 6" key="1">
    <citation type="submission" date="2020-03" db="EMBL/GenBank/DDBJ databases">
        <title>Dissostichus mawsoni Genome sequencing and assembly.</title>
        <authorList>
            <person name="Park H."/>
        </authorList>
    </citation>
    <scope>NUCLEOTIDE SEQUENCE [LARGE SCALE GENOMIC DNA]</scope>
    <source>
        <strain evidence="5">DM0001</strain>
        <tissue evidence="5">Muscle</tissue>
    </source>
</reference>
<dbReference type="SUPFAM" id="SSF52833">
    <property type="entry name" value="Thioredoxin-like"/>
    <property type="match status" value="1"/>
</dbReference>
<dbReference type="GO" id="GO:0004601">
    <property type="term" value="F:peroxidase activity"/>
    <property type="evidence" value="ECO:0007669"/>
    <property type="project" value="UniProtKB-KW"/>
</dbReference>